<feature type="domain" description="SHSP" evidence="4">
    <location>
        <begin position="13"/>
        <end position="124"/>
    </location>
</feature>
<protein>
    <recommendedName>
        <fullName evidence="4">SHSP domain-containing protein</fullName>
    </recommendedName>
</protein>
<dbReference type="Proteomes" id="UP000729402">
    <property type="component" value="Unassembled WGS sequence"/>
</dbReference>
<dbReference type="AlphaFoldDB" id="A0A8J6BV68"/>
<keyword evidence="6" id="KW-1185">Reference proteome</keyword>
<name>A0A8J6BV68_ZIZPA</name>
<evidence type="ECO:0000313" key="5">
    <source>
        <dbReference type="EMBL" id="KAG8091678.1"/>
    </source>
</evidence>
<dbReference type="CDD" id="cd06464">
    <property type="entry name" value="ACD_sHsps-like"/>
    <property type="match status" value="1"/>
</dbReference>
<evidence type="ECO:0000256" key="1">
    <source>
        <dbReference type="PROSITE-ProRule" id="PRU00285"/>
    </source>
</evidence>
<evidence type="ECO:0000259" key="4">
    <source>
        <dbReference type="PROSITE" id="PS01031"/>
    </source>
</evidence>
<reference evidence="5" key="2">
    <citation type="submission" date="2021-02" db="EMBL/GenBank/DDBJ databases">
        <authorList>
            <person name="Kimball J.A."/>
            <person name="Haas M.W."/>
            <person name="Macchietto M."/>
            <person name="Kono T."/>
            <person name="Duquette J."/>
            <person name="Shao M."/>
        </authorList>
    </citation>
    <scope>NUCLEOTIDE SEQUENCE</scope>
    <source>
        <tissue evidence="5">Fresh leaf tissue</tissue>
    </source>
</reference>
<evidence type="ECO:0000313" key="6">
    <source>
        <dbReference type="Proteomes" id="UP000729402"/>
    </source>
</evidence>
<dbReference type="PANTHER" id="PTHR43670:SF20">
    <property type="entry name" value="HSP20_ALPHA CRYSTALLIN FAMILY PROTEIN, EXPRESSED"/>
    <property type="match status" value="1"/>
</dbReference>
<comment type="similarity">
    <text evidence="1 2">Belongs to the small heat shock protein (HSP20) family.</text>
</comment>
<dbReference type="InterPro" id="IPR002068">
    <property type="entry name" value="A-crystallin/Hsp20_dom"/>
</dbReference>
<proteinExistence type="inferred from homology"/>
<keyword evidence="3" id="KW-1133">Transmembrane helix</keyword>
<dbReference type="Pfam" id="PF00011">
    <property type="entry name" value="HSP20"/>
    <property type="match status" value="1"/>
</dbReference>
<comment type="caution">
    <text evidence="5">The sequence shown here is derived from an EMBL/GenBank/DDBJ whole genome shotgun (WGS) entry which is preliminary data.</text>
</comment>
<keyword evidence="3" id="KW-0812">Transmembrane</keyword>
<dbReference type="PROSITE" id="PS01031">
    <property type="entry name" value="SHSP"/>
    <property type="match status" value="1"/>
</dbReference>
<gene>
    <name evidence="5" type="ORF">GUJ93_ZPchr0012g21029</name>
</gene>
<feature type="transmembrane region" description="Helical" evidence="3">
    <location>
        <begin position="148"/>
        <end position="170"/>
    </location>
</feature>
<accession>A0A8J6BV68</accession>
<evidence type="ECO:0000256" key="2">
    <source>
        <dbReference type="RuleBase" id="RU003616"/>
    </source>
</evidence>
<dbReference type="EMBL" id="JAAALK010000080">
    <property type="protein sequence ID" value="KAG8091678.1"/>
    <property type="molecule type" value="Genomic_DNA"/>
</dbReference>
<sequence length="172" mass="18845">MNSAAVVAAAAGRAYDDFKPPHKMVSEPTTHTLSVDLSTSIAGHNYKKEHIKVQLVHSRRLLVVSGECPVGAGNRWSRFRLEFPVPDGCDVKAIHARFANGVVRVTMPGRKKEQEPAPPPVAATTPLRGVRRLLPASVVRLLQERGKLSTTIVGVVLVLFSFFIFVRFSLKP</sequence>
<dbReference type="GO" id="GO:0034605">
    <property type="term" value="P:cellular response to heat"/>
    <property type="evidence" value="ECO:0007669"/>
    <property type="project" value="TreeGrafter"/>
</dbReference>
<dbReference type="PANTHER" id="PTHR43670">
    <property type="entry name" value="HEAT SHOCK PROTEIN 26"/>
    <property type="match status" value="1"/>
</dbReference>
<reference evidence="5" key="1">
    <citation type="journal article" date="2021" name="bioRxiv">
        <title>Whole Genome Assembly and Annotation of Northern Wild Rice, Zizania palustris L., Supports a Whole Genome Duplication in the Zizania Genus.</title>
        <authorList>
            <person name="Haas M."/>
            <person name="Kono T."/>
            <person name="Macchietto M."/>
            <person name="Millas R."/>
            <person name="McGilp L."/>
            <person name="Shao M."/>
            <person name="Duquette J."/>
            <person name="Hirsch C.N."/>
            <person name="Kimball J."/>
        </authorList>
    </citation>
    <scope>NUCLEOTIDE SEQUENCE</scope>
    <source>
        <tissue evidence="5">Fresh leaf tissue</tissue>
    </source>
</reference>
<organism evidence="5 6">
    <name type="scientific">Zizania palustris</name>
    <name type="common">Northern wild rice</name>
    <dbReference type="NCBI Taxonomy" id="103762"/>
    <lineage>
        <taxon>Eukaryota</taxon>
        <taxon>Viridiplantae</taxon>
        <taxon>Streptophyta</taxon>
        <taxon>Embryophyta</taxon>
        <taxon>Tracheophyta</taxon>
        <taxon>Spermatophyta</taxon>
        <taxon>Magnoliopsida</taxon>
        <taxon>Liliopsida</taxon>
        <taxon>Poales</taxon>
        <taxon>Poaceae</taxon>
        <taxon>BOP clade</taxon>
        <taxon>Oryzoideae</taxon>
        <taxon>Oryzeae</taxon>
        <taxon>Zizaniinae</taxon>
        <taxon>Zizania</taxon>
    </lineage>
</organism>
<keyword evidence="3" id="KW-0472">Membrane</keyword>
<dbReference type="OrthoDB" id="1431247at2759"/>
<evidence type="ECO:0000256" key="3">
    <source>
        <dbReference type="SAM" id="Phobius"/>
    </source>
</evidence>